<dbReference type="AlphaFoldDB" id="A0A377QYR7"/>
<evidence type="ECO:0000313" key="3">
    <source>
        <dbReference type="EMBL" id="STR00383.1"/>
    </source>
</evidence>
<accession>A0A377QYR7</accession>
<dbReference type="Gene3D" id="3.40.50.360">
    <property type="match status" value="1"/>
</dbReference>
<evidence type="ECO:0000259" key="2">
    <source>
        <dbReference type="Pfam" id="PF02525"/>
    </source>
</evidence>
<dbReference type="GO" id="GO:0003955">
    <property type="term" value="F:NAD(P)H dehydrogenase (quinone) activity"/>
    <property type="evidence" value="ECO:0007669"/>
    <property type="project" value="TreeGrafter"/>
</dbReference>
<dbReference type="Pfam" id="PF02525">
    <property type="entry name" value="Flavodoxin_2"/>
    <property type="match status" value="1"/>
</dbReference>
<dbReference type="SUPFAM" id="SSF52218">
    <property type="entry name" value="Flavoproteins"/>
    <property type="match status" value="1"/>
</dbReference>
<sequence length="178" mass="20542">MTLLILAHPDYDKSVANKTIAERLQQIDPHMEIRNLSALYPDFRIDRAAEQQSLLRHRKIVFQYPFYWYNMPAILKQWFDHVLTHNFAYGSQGDKLKDKYLIASISVGSPEDQYQPLGKHHFPMGELCKNLAQTAYLAQMQFVPPQCLYGVAKMETAELQSQAAAHADRLHTLLNELP</sequence>
<dbReference type="InterPro" id="IPR029039">
    <property type="entry name" value="Flavoprotein-like_sf"/>
</dbReference>
<keyword evidence="1 3" id="KW-0560">Oxidoreductase</keyword>
<dbReference type="PANTHER" id="PTHR47307:SF1">
    <property type="entry name" value="GLUTATHIONE-REGULATED POTASSIUM-EFFLUX SYSTEM ANCILLARY PROTEIN KEFG"/>
    <property type="match status" value="1"/>
</dbReference>
<dbReference type="OrthoDB" id="9798454at2"/>
<evidence type="ECO:0000256" key="1">
    <source>
        <dbReference type="ARBA" id="ARBA00023002"/>
    </source>
</evidence>
<dbReference type="GO" id="GO:0010181">
    <property type="term" value="F:FMN binding"/>
    <property type="evidence" value="ECO:0007669"/>
    <property type="project" value="TreeGrafter"/>
</dbReference>
<dbReference type="GO" id="GO:0009055">
    <property type="term" value="F:electron transfer activity"/>
    <property type="evidence" value="ECO:0007669"/>
    <property type="project" value="TreeGrafter"/>
</dbReference>
<proteinExistence type="predicted"/>
<protein>
    <submittedName>
        <fullName evidence="3">General stress protein 14</fullName>
        <ecNumber evidence="3">1.6.99.-</ecNumber>
    </submittedName>
</protein>
<organism evidence="3 4">
    <name type="scientific">Kingella potus</name>
    <dbReference type="NCBI Taxonomy" id="265175"/>
    <lineage>
        <taxon>Bacteria</taxon>
        <taxon>Pseudomonadati</taxon>
        <taxon>Pseudomonadota</taxon>
        <taxon>Betaproteobacteria</taxon>
        <taxon>Neisseriales</taxon>
        <taxon>Neisseriaceae</taxon>
        <taxon>Kingella</taxon>
    </lineage>
</organism>
<feature type="domain" description="Flavodoxin-like fold" evidence="2">
    <location>
        <begin position="2"/>
        <end position="166"/>
    </location>
</feature>
<evidence type="ECO:0000313" key="4">
    <source>
        <dbReference type="Proteomes" id="UP000254293"/>
    </source>
</evidence>
<dbReference type="EMBL" id="UGJJ01000001">
    <property type="protein sequence ID" value="STR00383.1"/>
    <property type="molecule type" value="Genomic_DNA"/>
</dbReference>
<dbReference type="InterPro" id="IPR003680">
    <property type="entry name" value="Flavodoxin_fold"/>
</dbReference>
<dbReference type="EC" id="1.6.99.-" evidence="3"/>
<keyword evidence="4" id="KW-1185">Reference proteome</keyword>
<reference evidence="3 4" key="1">
    <citation type="submission" date="2018-06" db="EMBL/GenBank/DDBJ databases">
        <authorList>
            <consortium name="Pathogen Informatics"/>
            <person name="Doyle S."/>
        </authorList>
    </citation>
    <scope>NUCLEOTIDE SEQUENCE [LARGE SCALE GENOMIC DNA]</scope>
    <source>
        <strain evidence="3 4">NCTC13336</strain>
    </source>
</reference>
<dbReference type="PANTHER" id="PTHR47307">
    <property type="entry name" value="GLUTATHIONE-REGULATED POTASSIUM-EFFLUX SYSTEM ANCILLARY PROTEIN KEFG"/>
    <property type="match status" value="1"/>
</dbReference>
<name>A0A377QYR7_9NEIS</name>
<gene>
    <name evidence="3" type="primary">ywrO_1</name>
    <name evidence="3" type="ORF">NCTC13336_00585</name>
</gene>
<dbReference type="InterPro" id="IPR046980">
    <property type="entry name" value="KefG/KefF"/>
</dbReference>
<dbReference type="Proteomes" id="UP000254293">
    <property type="component" value="Unassembled WGS sequence"/>
</dbReference>
<dbReference type="RefSeq" id="WP_115307664.1">
    <property type="nucleotide sequence ID" value="NZ_CP091516.1"/>
</dbReference>